<evidence type="ECO:0000313" key="2">
    <source>
        <dbReference type="Proteomes" id="UP000183832"/>
    </source>
</evidence>
<proteinExistence type="predicted"/>
<gene>
    <name evidence="1" type="ORF">CLUMA_CG011345</name>
</gene>
<evidence type="ECO:0000313" key="1">
    <source>
        <dbReference type="EMBL" id="CRK97973.1"/>
    </source>
</evidence>
<reference evidence="1 2" key="1">
    <citation type="submission" date="2015-04" db="EMBL/GenBank/DDBJ databases">
        <authorList>
            <person name="Syromyatnikov M.Y."/>
            <person name="Popov V.N."/>
        </authorList>
    </citation>
    <scope>NUCLEOTIDE SEQUENCE [LARGE SCALE GENOMIC DNA]</scope>
</reference>
<dbReference type="EMBL" id="CVRI01000047">
    <property type="protein sequence ID" value="CRK97973.1"/>
    <property type="molecule type" value="Genomic_DNA"/>
</dbReference>
<sequence length="124" mass="14416">MEAPDDYLPFAFTSLLDPEVFDENLDDSNQNVLNRLITNGADPDRRRSYDLTAIRFKFNELEATIYKYLLLWPHPIRHHEPLKENLNLLSTVLNDLMIAALIEFENVGHIPFIPGHMSSPNRRL</sequence>
<dbReference type="AlphaFoldDB" id="A0A1J1ICG0"/>
<protein>
    <submittedName>
        <fullName evidence="1">CLUMA_CG011345, isoform A</fullName>
    </submittedName>
</protein>
<organism evidence="1 2">
    <name type="scientific">Clunio marinus</name>
    <dbReference type="NCBI Taxonomy" id="568069"/>
    <lineage>
        <taxon>Eukaryota</taxon>
        <taxon>Metazoa</taxon>
        <taxon>Ecdysozoa</taxon>
        <taxon>Arthropoda</taxon>
        <taxon>Hexapoda</taxon>
        <taxon>Insecta</taxon>
        <taxon>Pterygota</taxon>
        <taxon>Neoptera</taxon>
        <taxon>Endopterygota</taxon>
        <taxon>Diptera</taxon>
        <taxon>Nematocera</taxon>
        <taxon>Chironomoidea</taxon>
        <taxon>Chironomidae</taxon>
        <taxon>Clunio</taxon>
    </lineage>
</organism>
<accession>A0A1J1ICG0</accession>
<keyword evidence="2" id="KW-1185">Reference proteome</keyword>
<dbReference type="Proteomes" id="UP000183832">
    <property type="component" value="Unassembled WGS sequence"/>
</dbReference>
<name>A0A1J1ICG0_9DIPT</name>